<evidence type="ECO:0000313" key="2">
    <source>
        <dbReference type="EMBL" id="RLE50351.1"/>
    </source>
</evidence>
<dbReference type="InterPro" id="IPR018977">
    <property type="entry name" value="NurA_domain"/>
</dbReference>
<name>A0A497ETT8_9CREN</name>
<feature type="domain" description="NurA" evidence="1">
    <location>
        <begin position="53"/>
        <end position="415"/>
    </location>
</feature>
<organism evidence="2 3">
    <name type="scientific">Thermoproteota archaeon</name>
    <dbReference type="NCBI Taxonomy" id="2056631"/>
    <lineage>
        <taxon>Archaea</taxon>
        <taxon>Thermoproteota</taxon>
    </lineage>
</organism>
<dbReference type="EMBL" id="QMQX01000173">
    <property type="protein sequence ID" value="RLE50351.1"/>
    <property type="molecule type" value="Genomic_DNA"/>
</dbReference>
<dbReference type="AlphaFoldDB" id="A0A497ETT8"/>
<accession>A0A497ETT8</accession>
<dbReference type="Pfam" id="PF09376">
    <property type="entry name" value="NurA"/>
    <property type="match status" value="1"/>
</dbReference>
<proteinExistence type="predicted"/>
<gene>
    <name evidence="2" type="ORF">DRJ33_07480</name>
</gene>
<evidence type="ECO:0000259" key="1">
    <source>
        <dbReference type="SMART" id="SM00933"/>
    </source>
</evidence>
<protein>
    <recommendedName>
        <fullName evidence="1">NurA domain-containing protein</fullName>
    </recommendedName>
</protein>
<reference evidence="2 3" key="1">
    <citation type="submission" date="2018-06" db="EMBL/GenBank/DDBJ databases">
        <title>Extensive metabolic versatility and redundancy in microbially diverse, dynamic hydrothermal sediments.</title>
        <authorList>
            <person name="Dombrowski N."/>
            <person name="Teske A."/>
            <person name="Baker B.J."/>
        </authorList>
    </citation>
    <scope>NUCLEOTIDE SEQUENCE [LARGE SCALE GENOMIC DNA]</scope>
    <source>
        <strain evidence="2">B34_G17</strain>
    </source>
</reference>
<evidence type="ECO:0000313" key="3">
    <source>
        <dbReference type="Proteomes" id="UP000272051"/>
    </source>
</evidence>
<dbReference type="SMART" id="SM00933">
    <property type="entry name" value="NurA"/>
    <property type="match status" value="1"/>
</dbReference>
<comment type="caution">
    <text evidence="2">The sequence shown here is derived from an EMBL/GenBank/DDBJ whole genome shotgun (WGS) entry which is preliminary data.</text>
</comment>
<sequence length="444" mass="50346">MPSFSDLLAEEVEVKKDLIKKHFTYRESSIRSLLDQRLRHYWINFTPKASHDLNVVAVDAGVYSRVYANGVAISVARGVAITSSGHEYKMLNLDVSTTVKKRYFPSYLEFLSELTEYSVALLALQSERRVDALLIDGSLHGRLLHTPVSLSVGSNPALYIDLMSKFLELYERSLKLNTTIIGISKDSTATILKRRLIEELLTSTLRDQGEDIVASALNVLKVIKESRKLSTIKAQELISKLPSSIASFFKDLYEEYLYGETDFSFIQRNVAQGKIDAGFSTPMELGCTSLRIKRFINEAEKEGFEKVIEQTWGDFIVSLGEDGAPFIKTSAQKLRRVVELFPTVASFYVVLNRLDLPLRVEFFMPRGCFFKSDGFSFLSLETPLIDEVLNLVSASYGGPDLYNVWLIAAHKLAKMSKKAFDIYERQIFEQCEIELSKLRRSWLA</sequence>
<dbReference type="Proteomes" id="UP000272051">
    <property type="component" value="Unassembled WGS sequence"/>
</dbReference>